<accession>A0A166F2L1</accession>
<name>A0A166F2L1_9AGAM</name>
<evidence type="ECO:0000313" key="1">
    <source>
        <dbReference type="EMBL" id="KZP16369.1"/>
    </source>
</evidence>
<proteinExistence type="predicted"/>
<sequence>MPLLLELVTPSDIPSLLCGELDVPAARLRLGRSRSSQWMFYNEGVDTRPSKMVYPSADLQVEAMMTCTLADNGSTYRWNQLTEDPAGSCKRHTSTGARTLQNVQNRENTYVVYLSPTPVPDVYEPARESALPSVAIHPPTMFLPIARGNDD</sequence>
<evidence type="ECO:0000313" key="2">
    <source>
        <dbReference type="Proteomes" id="UP000076532"/>
    </source>
</evidence>
<reference evidence="1 2" key="1">
    <citation type="journal article" date="2016" name="Mol. Biol. Evol.">
        <title>Comparative Genomics of Early-Diverging Mushroom-Forming Fungi Provides Insights into the Origins of Lignocellulose Decay Capabilities.</title>
        <authorList>
            <person name="Nagy L.G."/>
            <person name="Riley R."/>
            <person name="Tritt A."/>
            <person name="Adam C."/>
            <person name="Daum C."/>
            <person name="Floudas D."/>
            <person name="Sun H."/>
            <person name="Yadav J.S."/>
            <person name="Pangilinan J."/>
            <person name="Larsson K.H."/>
            <person name="Matsuura K."/>
            <person name="Barry K."/>
            <person name="Labutti K."/>
            <person name="Kuo R."/>
            <person name="Ohm R.A."/>
            <person name="Bhattacharya S.S."/>
            <person name="Shirouzu T."/>
            <person name="Yoshinaga Y."/>
            <person name="Martin F.M."/>
            <person name="Grigoriev I.V."/>
            <person name="Hibbett D.S."/>
        </authorList>
    </citation>
    <scope>NUCLEOTIDE SEQUENCE [LARGE SCALE GENOMIC DNA]</scope>
    <source>
        <strain evidence="1 2">CBS 109695</strain>
    </source>
</reference>
<dbReference type="Proteomes" id="UP000076532">
    <property type="component" value="Unassembled WGS sequence"/>
</dbReference>
<dbReference type="AlphaFoldDB" id="A0A166F2L1"/>
<gene>
    <name evidence="1" type="ORF">FIBSPDRAFT_934684</name>
</gene>
<organism evidence="1 2">
    <name type="scientific">Athelia psychrophila</name>
    <dbReference type="NCBI Taxonomy" id="1759441"/>
    <lineage>
        <taxon>Eukaryota</taxon>
        <taxon>Fungi</taxon>
        <taxon>Dikarya</taxon>
        <taxon>Basidiomycota</taxon>
        <taxon>Agaricomycotina</taxon>
        <taxon>Agaricomycetes</taxon>
        <taxon>Agaricomycetidae</taxon>
        <taxon>Atheliales</taxon>
        <taxon>Atheliaceae</taxon>
        <taxon>Athelia</taxon>
    </lineage>
</organism>
<dbReference type="EMBL" id="KV417594">
    <property type="protein sequence ID" value="KZP16369.1"/>
    <property type="molecule type" value="Genomic_DNA"/>
</dbReference>
<keyword evidence="2" id="KW-1185">Reference proteome</keyword>
<protein>
    <submittedName>
        <fullName evidence="1">Uncharacterized protein</fullName>
    </submittedName>
</protein>